<reference evidence="2 3" key="1">
    <citation type="submission" date="2020-10" db="EMBL/GenBank/DDBJ databases">
        <title>The Coptis chinensis genome and diversification of protoberbering-type alkaloids.</title>
        <authorList>
            <person name="Wang B."/>
            <person name="Shu S."/>
            <person name="Song C."/>
            <person name="Liu Y."/>
        </authorList>
    </citation>
    <scope>NUCLEOTIDE SEQUENCE [LARGE SCALE GENOMIC DNA]</scope>
    <source>
        <strain evidence="2">HL-2020</strain>
        <tissue evidence="2">Leaf</tissue>
    </source>
</reference>
<dbReference type="AlphaFoldDB" id="A0A835HBJ9"/>
<sequence>MAFLKTLKKWAGLASTIKGKGLWISPRSILALRSKLRETGTLRMIPNILALIAVQRHAAASRSARPSIRVQQVGSGGEPTLT</sequence>
<keyword evidence="3" id="KW-1185">Reference proteome</keyword>
<dbReference type="EMBL" id="JADFTS010000007">
    <property type="protein sequence ID" value="KAF9596881.1"/>
    <property type="molecule type" value="Genomic_DNA"/>
</dbReference>
<protein>
    <submittedName>
        <fullName evidence="2">Uncharacterized protein</fullName>
    </submittedName>
</protein>
<evidence type="ECO:0000313" key="2">
    <source>
        <dbReference type="EMBL" id="KAF9596881.1"/>
    </source>
</evidence>
<organism evidence="2 3">
    <name type="scientific">Coptis chinensis</name>
    <dbReference type="NCBI Taxonomy" id="261450"/>
    <lineage>
        <taxon>Eukaryota</taxon>
        <taxon>Viridiplantae</taxon>
        <taxon>Streptophyta</taxon>
        <taxon>Embryophyta</taxon>
        <taxon>Tracheophyta</taxon>
        <taxon>Spermatophyta</taxon>
        <taxon>Magnoliopsida</taxon>
        <taxon>Ranunculales</taxon>
        <taxon>Ranunculaceae</taxon>
        <taxon>Coptidoideae</taxon>
        <taxon>Coptis</taxon>
    </lineage>
</organism>
<feature type="compositionally biased region" description="Low complexity" evidence="1">
    <location>
        <begin position="60"/>
        <end position="69"/>
    </location>
</feature>
<accession>A0A835HBJ9</accession>
<gene>
    <name evidence="2" type="ORF">IFM89_013929</name>
</gene>
<dbReference type="Proteomes" id="UP000631114">
    <property type="component" value="Unassembled WGS sequence"/>
</dbReference>
<dbReference type="OrthoDB" id="1749752at2759"/>
<name>A0A835HBJ9_9MAGN</name>
<proteinExistence type="predicted"/>
<comment type="caution">
    <text evidence="2">The sequence shown here is derived from an EMBL/GenBank/DDBJ whole genome shotgun (WGS) entry which is preliminary data.</text>
</comment>
<evidence type="ECO:0000256" key="1">
    <source>
        <dbReference type="SAM" id="MobiDB-lite"/>
    </source>
</evidence>
<feature type="region of interest" description="Disordered" evidence="1">
    <location>
        <begin position="60"/>
        <end position="82"/>
    </location>
</feature>
<evidence type="ECO:0000313" key="3">
    <source>
        <dbReference type="Proteomes" id="UP000631114"/>
    </source>
</evidence>